<dbReference type="Pfam" id="PF02302">
    <property type="entry name" value="PTS_IIB"/>
    <property type="match status" value="1"/>
</dbReference>
<evidence type="ECO:0000256" key="2">
    <source>
        <dbReference type="ARBA" id="ARBA00002434"/>
    </source>
</evidence>
<dbReference type="CDD" id="cd05567">
    <property type="entry name" value="PTS_IIB_mannitol"/>
    <property type="match status" value="1"/>
</dbReference>
<dbReference type="Pfam" id="PF00359">
    <property type="entry name" value="PTS_EIIA_2"/>
    <property type="match status" value="1"/>
</dbReference>
<protein>
    <recommendedName>
        <fullName evidence="6">Mannitol-specific phosphotransferase enzyme IIA component</fullName>
        <ecNumber evidence="5">2.7.1.197</ecNumber>
    </recommendedName>
    <alternativeName>
        <fullName evidence="22">EIIA</fullName>
    </alternativeName>
    <alternativeName>
        <fullName evidence="24">EIICB-Mtl</fullName>
    </alternativeName>
    <alternativeName>
        <fullName evidence="21">EIICBA-Mtl</fullName>
    </alternativeName>
    <alternativeName>
        <fullName evidence="23">EIII</fullName>
    </alternativeName>
    <alternativeName>
        <fullName evidence="20">PTS system mannitol-specific EIIA component</fullName>
    </alternativeName>
    <alternativeName>
        <fullName evidence="8">PTS system mannitol-specific EIICB component</fullName>
    </alternativeName>
    <alternativeName>
        <fullName evidence="7">PTS system mannitol-specific EIICBA component</fullName>
    </alternativeName>
</protein>
<keyword evidence="18 25" id="KW-1133">Transmembrane helix</keyword>
<evidence type="ECO:0000256" key="18">
    <source>
        <dbReference type="ARBA" id="ARBA00022989"/>
    </source>
</evidence>
<keyword evidence="12" id="KW-0597">Phosphoprotein</keyword>
<dbReference type="PROSITE" id="PS51099">
    <property type="entry name" value="PTS_EIIB_TYPE_2"/>
    <property type="match status" value="1"/>
</dbReference>
<reference evidence="29 30" key="1">
    <citation type="submission" date="2020-08" db="EMBL/GenBank/DDBJ databases">
        <title>Genomic Encyclopedia of Type Strains, Phase IV (KMG-IV): sequencing the most valuable type-strain genomes for metagenomic binning, comparative biology and taxonomic classification.</title>
        <authorList>
            <person name="Goeker M."/>
        </authorList>
    </citation>
    <scope>NUCLEOTIDE SEQUENCE [LARGE SCALE GENOMIC DNA]</scope>
    <source>
        <strain evidence="29 30">DSM 15895</strain>
    </source>
</reference>
<feature type="domain" description="PTS EIIC type-2" evidence="28">
    <location>
        <begin position="13"/>
        <end position="345"/>
    </location>
</feature>
<proteinExistence type="predicted"/>
<evidence type="ECO:0000256" key="10">
    <source>
        <dbReference type="ARBA" id="ARBA00022475"/>
    </source>
</evidence>
<evidence type="ECO:0000313" key="29">
    <source>
        <dbReference type="EMBL" id="MBB5179882.1"/>
    </source>
</evidence>
<comment type="function">
    <text evidence="2">The phosphoenolpyruvate-dependent sugar phosphotransferase system (sugar PTS), a major carbohydrate active transport system, catalyzes the phosphorylation of incoming sugar substrates concomitantly with their translocation across the cell membrane. The enzyme II CmtAB PTS system is involved in D-mannitol transport.</text>
</comment>
<dbReference type="InterPro" id="IPR050893">
    <property type="entry name" value="Sugar_PTS"/>
</dbReference>
<dbReference type="Gene3D" id="3.40.930.10">
    <property type="entry name" value="Mannitol-specific EII, Chain A"/>
    <property type="match status" value="1"/>
</dbReference>
<dbReference type="Gene3D" id="3.40.50.2300">
    <property type="match status" value="1"/>
</dbReference>
<dbReference type="PANTHER" id="PTHR30181:SF2">
    <property type="entry name" value="PTS SYSTEM MANNITOL-SPECIFIC EIICBA COMPONENT"/>
    <property type="match status" value="1"/>
</dbReference>
<comment type="subcellular location">
    <subcellularLocation>
        <location evidence="3">Cell inner membrane</location>
        <topology evidence="3">Multi-pass membrane protein</topology>
    </subcellularLocation>
</comment>
<keyword evidence="14" id="KW-0808">Transferase</keyword>
<dbReference type="Proteomes" id="UP000525923">
    <property type="component" value="Unassembled WGS sequence"/>
</dbReference>
<dbReference type="PROSITE" id="PS00372">
    <property type="entry name" value="PTS_EIIA_TYPE_2_HIS"/>
    <property type="match status" value="1"/>
</dbReference>
<dbReference type="InterPro" id="IPR036095">
    <property type="entry name" value="PTS_EIIB-like_sf"/>
</dbReference>
<feature type="transmembrane region" description="Helical" evidence="25">
    <location>
        <begin position="215"/>
        <end position="236"/>
    </location>
</feature>
<evidence type="ECO:0000256" key="14">
    <source>
        <dbReference type="ARBA" id="ARBA00022679"/>
    </source>
</evidence>
<dbReference type="PROSITE" id="PS51094">
    <property type="entry name" value="PTS_EIIA_TYPE_2"/>
    <property type="match status" value="1"/>
</dbReference>
<evidence type="ECO:0000256" key="22">
    <source>
        <dbReference type="ARBA" id="ARBA00030956"/>
    </source>
</evidence>
<evidence type="ECO:0000256" key="9">
    <source>
        <dbReference type="ARBA" id="ARBA00022448"/>
    </source>
</evidence>
<evidence type="ECO:0000256" key="8">
    <source>
        <dbReference type="ARBA" id="ARBA00021825"/>
    </source>
</evidence>
<dbReference type="GO" id="GO:0016301">
    <property type="term" value="F:kinase activity"/>
    <property type="evidence" value="ECO:0007669"/>
    <property type="project" value="UniProtKB-KW"/>
</dbReference>
<keyword evidence="9" id="KW-0813">Transport</keyword>
<dbReference type="GO" id="GO:0005886">
    <property type="term" value="C:plasma membrane"/>
    <property type="evidence" value="ECO:0007669"/>
    <property type="project" value="UniProtKB-SubCell"/>
</dbReference>
<dbReference type="SUPFAM" id="SSF55804">
    <property type="entry name" value="Phoshotransferase/anion transport protein"/>
    <property type="match status" value="1"/>
</dbReference>
<evidence type="ECO:0000256" key="7">
    <source>
        <dbReference type="ARBA" id="ARBA00015039"/>
    </source>
</evidence>
<evidence type="ECO:0000256" key="11">
    <source>
        <dbReference type="ARBA" id="ARBA00022519"/>
    </source>
</evidence>
<dbReference type="InterPro" id="IPR016152">
    <property type="entry name" value="PTrfase/Anion_transptr"/>
</dbReference>
<evidence type="ECO:0000256" key="12">
    <source>
        <dbReference type="ARBA" id="ARBA00022553"/>
    </source>
</evidence>
<keyword evidence="30" id="KW-1185">Reference proteome</keyword>
<comment type="caution">
    <text evidence="29">The sequence shown here is derived from an EMBL/GenBank/DDBJ whole genome shotgun (WGS) entry which is preliminary data.</text>
</comment>
<evidence type="ECO:0000256" key="16">
    <source>
        <dbReference type="ARBA" id="ARBA00022692"/>
    </source>
</evidence>
<comment type="subunit">
    <text evidence="4">Homodimer.</text>
</comment>
<dbReference type="InterPro" id="IPR003501">
    <property type="entry name" value="PTS_EIIB_2/3"/>
</dbReference>
<feature type="transmembrane region" description="Helical" evidence="25">
    <location>
        <begin position="80"/>
        <end position="113"/>
    </location>
</feature>
<dbReference type="NCBIfam" id="NF011663">
    <property type="entry name" value="PRK15083.1"/>
    <property type="match status" value="1"/>
</dbReference>
<evidence type="ECO:0000256" key="13">
    <source>
        <dbReference type="ARBA" id="ARBA00022597"/>
    </source>
</evidence>
<dbReference type="RefSeq" id="WP_183736451.1">
    <property type="nucleotide sequence ID" value="NZ_JACHHE010000003.1"/>
</dbReference>
<feature type="domain" description="PTS EIIB type-2" evidence="27">
    <location>
        <begin position="385"/>
        <end position="479"/>
    </location>
</feature>
<feature type="transmembrane region" description="Helical" evidence="25">
    <location>
        <begin position="20"/>
        <end position="44"/>
    </location>
</feature>
<keyword evidence="16 25" id="KW-0812">Transmembrane</keyword>
<evidence type="ECO:0000259" key="27">
    <source>
        <dbReference type="PROSITE" id="PS51099"/>
    </source>
</evidence>
<evidence type="ECO:0000256" key="21">
    <source>
        <dbReference type="ARBA" id="ARBA00030684"/>
    </source>
</evidence>
<dbReference type="InterPro" id="IPR003352">
    <property type="entry name" value="PTS_EIIC"/>
</dbReference>
<dbReference type="CDD" id="cd00211">
    <property type="entry name" value="PTS_IIA_fru"/>
    <property type="match status" value="1"/>
</dbReference>
<evidence type="ECO:0000256" key="15">
    <source>
        <dbReference type="ARBA" id="ARBA00022683"/>
    </source>
</evidence>
<keyword evidence="13" id="KW-0762">Sugar transport</keyword>
<dbReference type="AlphaFoldDB" id="A0A7W8CTF9"/>
<feature type="transmembrane region" description="Helical" evidence="25">
    <location>
        <begin position="315"/>
        <end position="338"/>
    </location>
</feature>
<dbReference type="PANTHER" id="PTHR30181">
    <property type="entry name" value="MANNITOL PERMEASE IIC COMPONENT"/>
    <property type="match status" value="1"/>
</dbReference>
<evidence type="ECO:0000256" key="4">
    <source>
        <dbReference type="ARBA" id="ARBA00011738"/>
    </source>
</evidence>
<dbReference type="PROSITE" id="PS51104">
    <property type="entry name" value="PTS_EIIC_TYPE_2"/>
    <property type="match status" value="1"/>
</dbReference>
<evidence type="ECO:0000259" key="28">
    <source>
        <dbReference type="PROSITE" id="PS51104"/>
    </source>
</evidence>
<name>A0A7W8CTF9_9BACL</name>
<accession>A0A7W8CTF9</accession>
<dbReference type="SUPFAM" id="SSF52794">
    <property type="entry name" value="PTS system IIB component-like"/>
    <property type="match status" value="1"/>
</dbReference>
<keyword evidence="17" id="KW-0418">Kinase</keyword>
<keyword evidence="19 25" id="KW-0472">Membrane</keyword>
<dbReference type="InterPro" id="IPR013011">
    <property type="entry name" value="PTS_EIIB_2"/>
</dbReference>
<dbReference type="NCBIfam" id="TIGR00851">
    <property type="entry name" value="mtlA"/>
    <property type="match status" value="1"/>
</dbReference>
<keyword evidence="11" id="KW-0997">Cell inner membrane</keyword>
<dbReference type="InterPro" id="IPR013014">
    <property type="entry name" value="PTS_EIIC_2"/>
</dbReference>
<evidence type="ECO:0000256" key="23">
    <source>
        <dbReference type="ARBA" id="ARBA00030962"/>
    </source>
</evidence>
<gene>
    <name evidence="29" type="ORF">HNQ44_001306</name>
</gene>
<evidence type="ECO:0000256" key="25">
    <source>
        <dbReference type="SAM" id="Phobius"/>
    </source>
</evidence>
<sequence length="639" mass="67481">MNQASMKVRVQKFGNFLSSMVLPNIGAFIAWGLITALFIPTGFFPNERLGTMVGPMITYLLPLLIGYTGGRLIYEQRGGVVAAIATMGVIVGAPDTPMFLGAMIVGPLGAFVIKKFDQLIEGKIKTGFEMLVNNFSAGILGGAVAILAFYGIGPAVKALTDVLVSGVDWLLEAGLLPLTSILIEPAKILFLNNAINHGILSPIGLEQVQQTGKSLLFLLEANPGPGLGVLLAFMIFGKGIAKQSAPGAAIIHFLGGIHEIYFPYVLMKPLLLLAVIFGGMSGVFTLVLMGGGLVAPASPGSILAIAAVTPPEGMAYVANFTAIFVAAAVSFLIASIILKSSKETEEDMEAATRKMEEMKGKKSSVAGALGGTAATAAGVFPTNVHKIVFACDAGMGSSAMGASLLRKKVKEAGLDINVTNTAISTIPNDSQIVITQEKLTPRAQHKVPDAYHISVDNFLSSPEYDKLIDSLESGVTADQAGLVTESEAATGTVQPSEDDQLLREENIFINKKFNNKEEAIRFAGEVMVKAGYVEPSYVDEMLKREEITTTYMGNNVAIPHGTEEAKKAVIKSGFTVVQVPNGVDFDGESAKLIFGIAGKDGSHLEILSGIAVICAEQDNVDEMVKARTAKELLAIINRK</sequence>
<evidence type="ECO:0000256" key="20">
    <source>
        <dbReference type="ARBA" id="ARBA00029908"/>
    </source>
</evidence>
<dbReference type="Pfam" id="PF02378">
    <property type="entry name" value="PTS_EIIC"/>
    <property type="match status" value="1"/>
</dbReference>
<evidence type="ECO:0000256" key="1">
    <source>
        <dbReference type="ARBA" id="ARBA00001655"/>
    </source>
</evidence>
<dbReference type="InterPro" id="IPR002178">
    <property type="entry name" value="PTS_EIIA_type-2_dom"/>
</dbReference>
<keyword evidence="10" id="KW-1003">Cell membrane</keyword>
<dbReference type="EMBL" id="JACHHE010000003">
    <property type="protein sequence ID" value="MBB5179882.1"/>
    <property type="molecule type" value="Genomic_DNA"/>
</dbReference>
<evidence type="ECO:0000256" key="5">
    <source>
        <dbReference type="ARBA" id="ARBA00011909"/>
    </source>
</evidence>
<dbReference type="EC" id="2.7.1.197" evidence="5"/>
<evidence type="ECO:0000256" key="3">
    <source>
        <dbReference type="ARBA" id="ARBA00004429"/>
    </source>
</evidence>
<dbReference type="GO" id="GO:0022872">
    <property type="term" value="F:protein-N(PI)-phosphohistidine-mannitol phosphotransferase system transmembrane transporter activity"/>
    <property type="evidence" value="ECO:0007669"/>
    <property type="project" value="InterPro"/>
</dbReference>
<dbReference type="GO" id="GO:0090563">
    <property type="term" value="F:protein-phosphocysteine-sugar phosphotransferase activity"/>
    <property type="evidence" value="ECO:0007669"/>
    <property type="project" value="TreeGrafter"/>
</dbReference>
<evidence type="ECO:0000256" key="17">
    <source>
        <dbReference type="ARBA" id="ARBA00022777"/>
    </source>
</evidence>
<feature type="transmembrane region" description="Helical" evidence="25">
    <location>
        <begin position="363"/>
        <end position="381"/>
    </location>
</feature>
<feature type="transmembrane region" description="Helical" evidence="25">
    <location>
        <begin position="248"/>
        <end position="266"/>
    </location>
</feature>
<dbReference type="InterPro" id="IPR029503">
    <property type="entry name" value="PTS_EIIB_mannitol"/>
</dbReference>
<feature type="transmembrane region" description="Helical" evidence="25">
    <location>
        <begin position="134"/>
        <end position="153"/>
    </location>
</feature>
<evidence type="ECO:0000313" key="30">
    <source>
        <dbReference type="Proteomes" id="UP000525923"/>
    </source>
</evidence>
<evidence type="ECO:0000256" key="19">
    <source>
        <dbReference type="ARBA" id="ARBA00023136"/>
    </source>
</evidence>
<keyword evidence="15" id="KW-0598">Phosphotransferase system</keyword>
<dbReference type="InterPro" id="IPR004718">
    <property type="entry name" value="PTS_IIC_mtl"/>
</dbReference>
<evidence type="ECO:0000256" key="6">
    <source>
        <dbReference type="ARBA" id="ARBA00014783"/>
    </source>
</evidence>
<feature type="transmembrane region" description="Helical" evidence="25">
    <location>
        <begin position="271"/>
        <end position="295"/>
    </location>
</feature>
<evidence type="ECO:0000256" key="24">
    <source>
        <dbReference type="ARBA" id="ARBA00033349"/>
    </source>
</evidence>
<dbReference type="GO" id="GO:0009401">
    <property type="term" value="P:phosphoenolpyruvate-dependent sugar phosphotransferase system"/>
    <property type="evidence" value="ECO:0007669"/>
    <property type="project" value="UniProtKB-KW"/>
</dbReference>
<comment type="catalytic activity">
    <reaction evidence="1">
        <text>D-mannitol(out) + N(pros)-phospho-L-histidyl-[protein] = D-mannitol 1-phosphate(in) + L-histidyl-[protein]</text>
        <dbReference type="Rhea" id="RHEA:33363"/>
        <dbReference type="Rhea" id="RHEA-COMP:9745"/>
        <dbReference type="Rhea" id="RHEA-COMP:9746"/>
        <dbReference type="ChEBI" id="CHEBI:16899"/>
        <dbReference type="ChEBI" id="CHEBI:29979"/>
        <dbReference type="ChEBI" id="CHEBI:61381"/>
        <dbReference type="ChEBI" id="CHEBI:64837"/>
        <dbReference type="EC" id="2.7.1.197"/>
    </reaction>
</comment>
<evidence type="ECO:0000259" key="26">
    <source>
        <dbReference type="PROSITE" id="PS51094"/>
    </source>
</evidence>
<feature type="transmembrane region" description="Helical" evidence="25">
    <location>
        <begin position="56"/>
        <end position="74"/>
    </location>
</feature>
<feature type="domain" description="PTS EIIA type-2" evidence="26">
    <location>
        <begin position="500"/>
        <end position="639"/>
    </location>
</feature>
<organism evidence="29 30">
    <name type="scientific">Planococcus koreensis</name>
    <dbReference type="NCBI Taxonomy" id="112331"/>
    <lineage>
        <taxon>Bacteria</taxon>
        <taxon>Bacillati</taxon>
        <taxon>Bacillota</taxon>
        <taxon>Bacilli</taxon>
        <taxon>Bacillales</taxon>
        <taxon>Caryophanaceae</taxon>
        <taxon>Planococcus</taxon>
    </lineage>
</organism>